<evidence type="ECO:0000256" key="2">
    <source>
        <dbReference type="ARBA" id="ARBA00022448"/>
    </source>
</evidence>
<keyword evidence="5 7" id="KW-1133">Transmembrane helix</keyword>
<keyword evidence="6 7" id="KW-0472">Membrane</keyword>
<reference evidence="9 10" key="2">
    <citation type="submission" date="2020-03" db="EMBL/GenBank/DDBJ databases">
        <title>Devosia chinhatensis sp. nov., isolated from a hexachlorocyclohexane (HCH) dump site in India.</title>
        <authorList>
            <person name="Kumar M."/>
            <person name="Lal R."/>
        </authorList>
    </citation>
    <scope>NUCLEOTIDE SEQUENCE [LARGE SCALE GENOMIC DNA]</scope>
    <source>
        <strain evidence="9 10">H239</strain>
    </source>
</reference>
<dbReference type="InterPro" id="IPR000515">
    <property type="entry name" value="MetI-like"/>
</dbReference>
<feature type="transmembrane region" description="Helical" evidence="7">
    <location>
        <begin position="20"/>
        <end position="38"/>
    </location>
</feature>
<organism evidence="9 10">
    <name type="scientific">Devosia aurantiaca</name>
    <dbReference type="NCBI Taxonomy" id="2714858"/>
    <lineage>
        <taxon>Bacteria</taxon>
        <taxon>Pseudomonadati</taxon>
        <taxon>Pseudomonadota</taxon>
        <taxon>Alphaproteobacteria</taxon>
        <taxon>Hyphomicrobiales</taxon>
        <taxon>Devosiaceae</taxon>
        <taxon>Devosia</taxon>
    </lineage>
</organism>
<feature type="domain" description="ABC transmembrane type-1" evidence="8">
    <location>
        <begin position="73"/>
        <end position="251"/>
    </location>
</feature>
<evidence type="ECO:0000256" key="7">
    <source>
        <dbReference type="RuleBase" id="RU363032"/>
    </source>
</evidence>
<evidence type="ECO:0000256" key="1">
    <source>
        <dbReference type="ARBA" id="ARBA00004651"/>
    </source>
</evidence>
<keyword evidence="3" id="KW-1003">Cell membrane</keyword>
<dbReference type="PANTHER" id="PTHR30151:SF20">
    <property type="entry name" value="ABC TRANSPORTER PERMEASE PROTEIN HI_0355-RELATED"/>
    <property type="match status" value="1"/>
</dbReference>
<accession>A0A6M1STV9</accession>
<keyword evidence="10" id="KW-1185">Reference proteome</keyword>
<dbReference type="Pfam" id="PF00528">
    <property type="entry name" value="BPD_transp_1"/>
    <property type="match status" value="1"/>
</dbReference>
<dbReference type="CDD" id="cd06261">
    <property type="entry name" value="TM_PBP2"/>
    <property type="match status" value="1"/>
</dbReference>
<dbReference type="RefSeq" id="WP_164535037.1">
    <property type="nucleotide sequence ID" value="NZ_JAALFG010000003.1"/>
</dbReference>
<feature type="transmembrane region" description="Helical" evidence="7">
    <location>
        <begin position="108"/>
        <end position="133"/>
    </location>
</feature>
<comment type="similarity">
    <text evidence="7">Belongs to the binding-protein-dependent transport system permease family.</text>
</comment>
<dbReference type="AlphaFoldDB" id="A0A6M1STV9"/>
<feature type="transmembrane region" description="Helical" evidence="7">
    <location>
        <begin position="236"/>
        <end position="256"/>
    </location>
</feature>
<dbReference type="Proteomes" id="UP000474802">
    <property type="component" value="Unassembled WGS sequence"/>
</dbReference>
<keyword evidence="4 7" id="KW-0812">Transmembrane</keyword>
<evidence type="ECO:0000259" key="8">
    <source>
        <dbReference type="PROSITE" id="PS50928"/>
    </source>
</evidence>
<sequence length="268" mass="29206">MAIAVDQPTTIARPRPVRKALGWVSPSAWSLLIILVLWELSVRIGNVPAYMLPAPSVIGQEFIDYGHRLLPNAGVTLFEVLLGFTLSVLISIPLAVLIVYSKVIERTIYPLIVSSQTVPMVAVAPLLLTWFGYGMAPKIVIVILQTFFPIVVNTVMGLNSASREMIYLAKSMGASNWQVFWKFRLPQALPSIFAGLKLATAMSVIGAIVAEFVGANAGLGYVILVAGASFNITRQFAAIILIVVIGIAFFAALEQIERIAMPWRRIAR</sequence>
<dbReference type="EMBL" id="JAALFG010000003">
    <property type="protein sequence ID" value="NGP18792.1"/>
    <property type="molecule type" value="Genomic_DNA"/>
</dbReference>
<dbReference type="SUPFAM" id="SSF161098">
    <property type="entry name" value="MetI-like"/>
    <property type="match status" value="1"/>
</dbReference>
<evidence type="ECO:0000313" key="10">
    <source>
        <dbReference type="Proteomes" id="UP000474802"/>
    </source>
</evidence>
<protein>
    <submittedName>
        <fullName evidence="9">ABC transporter permease</fullName>
    </submittedName>
</protein>
<dbReference type="GO" id="GO:0005886">
    <property type="term" value="C:plasma membrane"/>
    <property type="evidence" value="ECO:0007669"/>
    <property type="project" value="UniProtKB-SubCell"/>
</dbReference>
<proteinExistence type="inferred from homology"/>
<feature type="transmembrane region" description="Helical" evidence="7">
    <location>
        <begin position="204"/>
        <end position="230"/>
    </location>
</feature>
<evidence type="ECO:0000256" key="4">
    <source>
        <dbReference type="ARBA" id="ARBA00022692"/>
    </source>
</evidence>
<gene>
    <name evidence="9" type="ORF">G5575_15010</name>
</gene>
<comment type="caution">
    <text evidence="9">The sequence shown here is derived from an EMBL/GenBank/DDBJ whole genome shotgun (WGS) entry which is preliminary data.</text>
</comment>
<keyword evidence="2 7" id="KW-0813">Transport</keyword>
<name>A0A6M1STV9_9HYPH</name>
<feature type="transmembrane region" description="Helical" evidence="7">
    <location>
        <begin position="80"/>
        <end position="101"/>
    </location>
</feature>
<evidence type="ECO:0000256" key="5">
    <source>
        <dbReference type="ARBA" id="ARBA00022989"/>
    </source>
</evidence>
<comment type="subcellular location">
    <subcellularLocation>
        <location evidence="1 7">Cell membrane</location>
        <topology evidence="1 7">Multi-pass membrane protein</topology>
    </subcellularLocation>
</comment>
<dbReference type="PANTHER" id="PTHR30151">
    <property type="entry name" value="ALKANE SULFONATE ABC TRANSPORTER-RELATED, MEMBRANE SUBUNIT"/>
    <property type="match status" value="1"/>
</dbReference>
<reference evidence="9 10" key="1">
    <citation type="submission" date="2020-02" db="EMBL/GenBank/DDBJ databases">
        <authorList>
            <person name="Khan S.A."/>
            <person name="Jeon C.O."/>
            <person name="Chun B.H."/>
        </authorList>
    </citation>
    <scope>NUCLEOTIDE SEQUENCE [LARGE SCALE GENOMIC DNA]</scope>
    <source>
        <strain evidence="9 10">H239</strain>
    </source>
</reference>
<dbReference type="Gene3D" id="1.10.3720.10">
    <property type="entry name" value="MetI-like"/>
    <property type="match status" value="1"/>
</dbReference>
<dbReference type="GO" id="GO:0055085">
    <property type="term" value="P:transmembrane transport"/>
    <property type="evidence" value="ECO:0007669"/>
    <property type="project" value="InterPro"/>
</dbReference>
<dbReference type="PROSITE" id="PS50928">
    <property type="entry name" value="ABC_TM1"/>
    <property type="match status" value="1"/>
</dbReference>
<evidence type="ECO:0000313" key="9">
    <source>
        <dbReference type="EMBL" id="NGP18792.1"/>
    </source>
</evidence>
<evidence type="ECO:0000256" key="3">
    <source>
        <dbReference type="ARBA" id="ARBA00022475"/>
    </source>
</evidence>
<dbReference type="InterPro" id="IPR035906">
    <property type="entry name" value="MetI-like_sf"/>
</dbReference>
<feature type="transmembrane region" description="Helical" evidence="7">
    <location>
        <begin position="139"/>
        <end position="158"/>
    </location>
</feature>
<evidence type="ECO:0000256" key="6">
    <source>
        <dbReference type="ARBA" id="ARBA00023136"/>
    </source>
</evidence>